<dbReference type="Gene3D" id="1.20.5.2050">
    <property type="match status" value="1"/>
</dbReference>
<evidence type="ECO:0000256" key="5">
    <source>
        <dbReference type="ARBA" id="ARBA00023242"/>
    </source>
</evidence>
<keyword evidence="3" id="KW-0238">DNA-binding</keyword>
<dbReference type="EMBL" id="CDMZ01001021">
    <property type="protein sequence ID" value="CEM25836.1"/>
    <property type="molecule type" value="Genomic_DNA"/>
</dbReference>
<evidence type="ECO:0000256" key="1">
    <source>
        <dbReference type="ARBA" id="ARBA00004123"/>
    </source>
</evidence>
<evidence type="ECO:0000313" key="7">
    <source>
        <dbReference type="EMBL" id="CEM25836.1"/>
    </source>
</evidence>
<evidence type="ECO:0000256" key="4">
    <source>
        <dbReference type="ARBA" id="ARBA00023163"/>
    </source>
</evidence>
<comment type="subcellular location">
    <subcellularLocation>
        <location evidence="1">Nucleus</location>
    </subcellularLocation>
</comment>
<proteinExistence type="predicted"/>
<keyword evidence="5" id="KW-0539">Nucleus</keyword>
<dbReference type="AlphaFoldDB" id="A0A0G4GAS9"/>
<reference evidence="7" key="1">
    <citation type="submission" date="2014-11" db="EMBL/GenBank/DDBJ databases">
        <authorList>
            <person name="Otto D Thomas"/>
            <person name="Naeem Raeece"/>
        </authorList>
    </citation>
    <scope>NUCLEOTIDE SEQUENCE</scope>
</reference>
<dbReference type="VEuPathDB" id="CryptoDB:Cvel_20952"/>
<accession>A0A0G4GAS9</accession>
<dbReference type="Pfam" id="PF00847">
    <property type="entry name" value="AP2"/>
    <property type="match status" value="1"/>
</dbReference>
<dbReference type="GO" id="GO:0003677">
    <property type="term" value="F:DNA binding"/>
    <property type="evidence" value="ECO:0007669"/>
    <property type="project" value="UniProtKB-KW"/>
</dbReference>
<keyword evidence="4" id="KW-0804">Transcription</keyword>
<evidence type="ECO:0000256" key="2">
    <source>
        <dbReference type="ARBA" id="ARBA00023015"/>
    </source>
</evidence>
<dbReference type="GO" id="GO:0003700">
    <property type="term" value="F:DNA-binding transcription factor activity"/>
    <property type="evidence" value="ECO:0007669"/>
    <property type="project" value="InterPro"/>
</dbReference>
<name>A0A0G4GAS9_9ALVE</name>
<evidence type="ECO:0000259" key="6">
    <source>
        <dbReference type="Pfam" id="PF00847"/>
    </source>
</evidence>
<evidence type="ECO:0000256" key="3">
    <source>
        <dbReference type="ARBA" id="ARBA00023125"/>
    </source>
</evidence>
<organism evidence="7">
    <name type="scientific">Chromera velia CCMP2878</name>
    <dbReference type="NCBI Taxonomy" id="1169474"/>
    <lineage>
        <taxon>Eukaryota</taxon>
        <taxon>Sar</taxon>
        <taxon>Alveolata</taxon>
        <taxon>Colpodellida</taxon>
        <taxon>Chromeraceae</taxon>
        <taxon>Chromera</taxon>
    </lineage>
</organism>
<keyword evidence="2" id="KW-0805">Transcription regulation</keyword>
<dbReference type="PhylomeDB" id="A0A0G4GAS9"/>
<protein>
    <recommendedName>
        <fullName evidence="6">AP2/ERF domain-containing protein</fullName>
    </recommendedName>
</protein>
<feature type="domain" description="AP2/ERF" evidence="6">
    <location>
        <begin position="75"/>
        <end position="125"/>
    </location>
</feature>
<sequence length="147" mass="17950">MYQNVRPNLAYDHHLKRWLVFWYNRPGYQIFRRFSFGKRRGTNFENARQKALMFYRQIREMGFLRQHQKPETGRSGVRGVIFDPKERLWVAYWQEHGIRRFRAFSVLELGFDVAYKAAVAVRRQKLAETHVFKMKVFRVRRGSARYN</sequence>
<dbReference type="GO" id="GO:0005634">
    <property type="term" value="C:nucleus"/>
    <property type="evidence" value="ECO:0007669"/>
    <property type="project" value="UniProtKB-SubCell"/>
</dbReference>
<gene>
    <name evidence="7" type="ORF">Cvel_20952</name>
</gene>
<dbReference type="InterPro" id="IPR001471">
    <property type="entry name" value="AP2/ERF_dom"/>
</dbReference>